<reference evidence="7 8" key="1">
    <citation type="submission" date="2020-10" db="EMBL/GenBank/DDBJ databases">
        <title>Sequencing the genomes of 1000 actinobacteria strains.</title>
        <authorList>
            <person name="Klenk H.-P."/>
        </authorList>
    </citation>
    <scope>NUCLEOTIDE SEQUENCE [LARGE SCALE GENOMIC DNA]</scope>
    <source>
        <strain evidence="7 8">DSM 43748</strain>
    </source>
</reference>
<keyword evidence="3 6" id="KW-0067">ATP-binding</keyword>
<feature type="binding site" evidence="6">
    <location>
        <begin position="216"/>
        <end position="219"/>
    </location>
    <ligand>
        <name>ATP</name>
        <dbReference type="ChEBI" id="CHEBI:30616"/>
    </ligand>
</feature>
<evidence type="ECO:0000256" key="4">
    <source>
        <dbReference type="ARBA" id="ARBA00022960"/>
    </source>
</evidence>
<organism evidence="7 8">
    <name type="scientific">Nonomuraea africana</name>
    <dbReference type="NCBI Taxonomy" id="46171"/>
    <lineage>
        <taxon>Bacteria</taxon>
        <taxon>Bacillati</taxon>
        <taxon>Actinomycetota</taxon>
        <taxon>Actinomycetes</taxon>
        <taxon>Streptosporangiales</taxon>
        <taxon>Streptosporangiaceae</taxon>
        <taxon>Nonomuraea</taxon>
    </lineage>
</organism>
<evidence type="ECO:0000313" key="7">
    <source>
        <dbReference type="EMBL" id="MBE1562839.1"/>
    </source>
</evidence>
<evidence type="ECO:0000256" key="3">
    <source>
        <dbReference type="ARBA" id="ARBA00022840"/>
    </source>
</evidence>
<dbReference type="Pfam" id="PF06723">
    <property type="entry name" value="MreB_Mbl"/>
    <property type="match status" value="1"/>
</dbReference>
<dbReference type="RefSeq" id="WP_192777516.1">
    <property type="nucleotide sequence ID" value="NZ_BAAASY010000004.1"/>
</dbReference>
<dbReference type="SUPFAM" id="SSF53067">
    <property type="entry name" value="Actin-like ATPase domain"/>
    <property type="match status" value="2"/>
</dbReference>
<dbReference type="Proteomes" id="UP000661607">
    <property type="component" value="Unassembled WGS sequence"/>
</dbReference>
<dbReference type="PANTHER" id="PTHR42749">
    <property type="entry name" value="CELL SHAPE-DETERMINING PROTEIN MREB"/>
    <property type="match status" value="1"/>
</dbReference>
<evidence type="ECO:0000313" key="8">
    <source>
        <dbReference type="Proteomes" id="UP000661607"/>
    </source>
</evidence>
<comment type="subcellular location">
    <subcellularLocation>
        <location evidence="6">Cytoplasm</location>
    </subcellularLocation>
    <text evidence="6">Membrane-associated.</text>
</comment>
<dbReference type="InterPro" id="IPR043129">
    <property type="entry name" value="ATPase_NBD"/>
</dbReference>
<feature type="binding site" evidence="6">
    <location>
        <begin position="168"/>
        <end position="170"/>
    </location>
    <ligand>
        <name>ATP</name>
        <dbReference type="ChEBI" id="CHEBI:30616"/>
    </ligand>
</feature>
<dbReference type="EMBL" id="JADBEF010000001">
    <property type="protein sequence ID" value="MBE1562839.1"/>
    <property type="molecule type" value="Genomic_DNA"/>
</dbReference>
<evidence type="ECO:0000256" key="2">
    <source>
        <dbReference type="ARBA" id="ARBA00022741"/>
    </source>
</evidence>
<sequence>MRNEQSGHVRRIGSPLTFLGRDLAIDLGTTSTRIHVRGRGILINEPSMVALNPRTGRIVAYGSAVRKPPTGSVTVRPVRNGVIVEPDMARRMLRYFVRKVHGHPFARPRMTIAVPSGITPIERKVTWEAAYEAEARRIVFMENCLAAAFGAGLGPRDPVAAMVVDIGGGTTDVAAVSLGTVVAAVSKRVGGEEMDQAIQVAVRRSHDLEIDDRTAEMLKKEIGGAGEPPRGHRLRVGGTDPETGARAYATISAELVHEAVAPAVRAIIEAVRSVLESCSPEMAADVGRRGLFLTGGGVLLSGLPARLGKELGIPVSRVERPEYAVALGLSMGSARR</sequence>
<evidence type="ECO:0000256" key="1">
    <source>
        <dbReference type="ARBA" id="ARBA00022490"/>
    </source>
</evidence>
<keyword evidence="1 6" id="KW-0963">Cytoplasm</keyword>
<comment type="function">
    <text evidence="6">Forms membrane-associated dynamic filaments that are essential for cell shape determination. Acts by regulating cell wall synthesis and cell elongation, and thus cell shape. A feedback loop between cell geometry and MreB localization may maintain elongated cell shape by targeting cell wall growth to regions of negative cell wall curvature.</text>
</comment>
<comment type="caution">
    <text evidence="6">Lacks conserved residue(s) required for the propagation of feature annotation.</text>
</comment>
<evidence type="ECO:0000256" key="6">
    <source>
        <dbReference type="HAMAP-Rule" id="MF_02207"/>
    </source>
</evidence>
<proteinExistence type="inferred from homology"/>
<name>A0ABR9KLF1_9ACTN</name>
<evidence type="ECO:0000256" key="5">
    <source>
        <dbReference type="ARBA" id="ARBA00023458"/>
    </source>
</evidence>
<dbReference type="CDD" id="cd10225">
    <property type="entry name" value="ASKHA_NBD_MreB-like"/>
    <property type="match status" value="1"/>
</dbReference>
<dbReference type="InterPro" id="IPR004753">
    <property type="entry name" value="MreB"/>
</dbReference>
<dbReference type="InterPro" id="IPR056546">
    <property type="entry name" value="MreB_MamK-like"/>
</dbReference>
<protein>
    <recommendedName>
        <fullName evidence="6">Cell shape-determining protein MreB</fullName>
    </recommendedName>
</protein>
<dbReference type="HAMAP" id="MF_02207">
    <property type="entry name" value="MreB"/>
    <property type="match status" value="1"/>
</dbReference>
<gene>
    <name evidence="6" type="primary">mreB</name>
    <name evidence="7" type="ORF">H4W81_005618</name>
</gene>
<comment type="caution">
    <text evidence="7">The sequence shown here is derived from an EMBL/GenBank/DDBJ whole genome shotgun (WGS) entry which is preliminary data.</text>
</comment>
<keyword evidence="4 6" id="KW-0133">Cell shape</keyword>
<comment type="similarity">
    <text evidence="5 6">Belongs to the FtsA/MreB family.</text>
</comment>
<keyword evidence="2 6" id="KW-0547">Nucleotide-binding</keyword>
<comment type="subunit">
    <text evidence="6">Forms polymers.</text>
</comment>
<dbReference type="PANTHER" id="PTHR42749:SF1">
    <property type="entry name" value="CELL SHAPE-DETERMINING PROTEIN MREB"/>
    <property type="match status" value="1"/>
</dbReference>
<keyword evidence="8" id="KW-1185">Reference proteome</keyword>
<dbReference type="NCBIfam" id="NF010539">
    <property type="entry name" value="PRK13927.1"/>
    <property type="match status" value="1"/>
</dbReference>
<accession>A0ABR9KLF1</accession>
<dbReference type="Gene3D" id="3.30.420.40">
    <property type="match status" value="3"/>
</dbReference>